<dbReference type="ExpressionAtlas" id="A0A0R0LJ28">
    <property type="expression patterns" value="baseline and differential"/>
</dbReference>
<dbReference type="GO" id="GO:0006508">
    <property type="term" value="P:proteolysis"/>
    <property type="evidence" value="ECO:0007669"/>
    <property type="project" value="UniProtKB-KW"/>
</dbReference>
<evidence type="ECO:0000256" key="11">
    <source>
        <dbReference type="RuleBase" id="RU000590"/>
    </source>
</evidence>
<organism evidence="15">
    <name type="scientific">Glycine max</name>
    <name type="common">Soybean</name>
    <name type="synonym">Glycine hispida</name>
    <dbReference type="NCBI Taxonomy" id="3847"/>
    <lineage>
        <taxon>Eukaryota</taxon>
        <taxon>Viridiplantae</taxon>
        <taxon>Streptophyta</taxon>
        <taxon>Embryophyta</taxon>
        <taxon>Tracheophyta</taxon>
        <taxon>Spermatophyta</taxon>
        <taxon>Magnoliopsida</taxon>
        <taxon>eudicotyledons</taxon>
        <taxon>Gunneridae</taxon>
        <taxon>Pentapetalae</taxon>
        <taxon>rosids</taxon>
        <taxon>fabids</taxon>
        <taxon>Fabales</taxon>
        <taxon>Fabaceae</taxon>
        <taxon>Papilionoideae</taxon>
        <taxon>50 kb inversion clade</taxon>
        <taxon>NPAAA clade</taxon>
        <taxon>indigoferoid/millettioid clade</taxon>
        <taxon>Phaseoleae</taxon>
        <taxon>Glycine</taxon>
        <taxon>Glycine subgen. Soja</taxon>
    </lineage>
</organism>
<evidence type="ECO:0000256" key="3">
    <source>
        <dbReference type="ARBA" id="ARBA00008766"/>
    </source>
</evidence>
<dbReference type="AlphaFoldDB" id="A0A0R0LJ28"/>
<dbReference type="Pfam" id="PF16188">
    <property type="entry name" value="Peptidase_M24_C"/>
    <property type="match status" value="1"/>
</dbReference>
<keyword evidence="7 11" id="KW-0479">Metal-binding</keyword>
<dbReference type="FunFam" id="3.40.350.10:FF:000010">
    <property type="entry name" value="Probable Xaa-Pro aminopeptidase P"/>
    <property type="match status" value="1"/>
</dbReference>
<dbReference type="Proteomes" id="UP000008827">
    <property type="component" value="Chromosome 1"/>
</dbReference>
<dbReference type="EC" id="3.4.11.9" evidence="4"/>
<dbReference type="PANTHER" id="PTHR43763">
    <property type="entry name" value="XAA-PRO AMINOPEPTIDASE 1"/>
    <property type="match status" value="1"/>
</dbReference>
<evidence type="ECO:0000256" key="2">
    <source>
        <dbReference type="ARBA" id="ARBA00001936"/>
    </source>
</evidence>
<dbReference type="PANTHER" id="PTHR43763:SF12">
    <property type="entry name" value="AMINOPEPTIDASE P1"/>
    <property type="match status" value="1"/>
</dbReference>
<dbReference type="FunFam" id="3.40.350.10:FF:000003">
    <property type="entry name" value="Xaa-pro aminopeptidase P"/>
    <property type="match status" value="1"/>
</dbReference>
<dbReference type="InterPro" id="IPR032416">
    <property type="entry name" value="Peptidase_M24_C"/>
</dbReference>
<gene>
    <name evidence="15" type="ORF">GLYMA_01G177700</name>
</gene>
<evidence type="ECO:0000313" key="15">
    <source>
        <dbReference type="EMBL" id="KRH76856.1"/>
    </source>
</evidence>
<dbReference type="SUPFAM" id="SSF53092">
    <property type="entry name" value="Creatinase/prolidase N-terminal domain"/>
    <property type="match status" value="1"/>
</dbReference>
<keyword evidence="9" id="KW-0482">Metalloprotease</keyword>
<evidence type="ECO:0000256" key="4">
    <source>
        <dbReference type="ARBA" id="ARBA00012574"/>
    </source>
</evidence>
<sequence length="585" mass="65198">MEDTVSALRSLMVSHSPPLDALVVPSEDYHLSEYVSARDKRREFVSGFTGSAGLALITKKEALLWTDGRYFLQAEKELSAGWKLMRIGEDPAVDIWMADNLPKEASVGVDPWCISIDTAQRWERAFAEKQQKLVPTSKNLVDEVWINRPPAEINAVIVHPVKFAGRSVADKLKDLRKKLVHEQTRGIIFTALDEVAWLYNIRGSDVAYCPVVHAFAIVTSNSAFIYVDKQKVSVEVQTHLVENGIEIQEYTAVSSDATLLATDELDAVSTAKAALAETEARKIPSEIDKSVNGEHQAEENSNDLIWADPVSCCYALYAKLNPDTVLLQQSPLALAKALKNSVELDGLKKAHIRDGAAVVQYLVWLDKKMQDIYGASGYFLEKDSVKKEKHLQSLKLTEVTVSDQLEGFRASKEVLKGHIALGNARFPNGTNGHSLDILARIPLWKDGLDYRHGTGHGIGSYLNVHEGPHLISFRPQARNVPLQSSMTVTDEPGYYEDGEFGIRLENVLIVKEADTTFNFGDRGYLSFEHITWAPYQTKLIDLNLLSPEEINWLNSYHATCRNILAPYLDEVENAWLKKATEPVGA</sequence>
<dbReference type="SMR" id="A0A0R0LJ28"/>
<dbReference type="Pfam" id="PF00557">
    <property type="entry name" value="Peptidase_M24"/>
    <property type="match status" value="1"/>
</dbReference>
<reference evidence="16" key="2">
    <citation type="submission" date="2018-02" db="UniProtKB">
        <authorList>
            <consortium name="EnsemblPlants"/>
        </authorList>
    </citation>
    <scope>IDENTIFICATION</scope>
    <source>
        <strain evidence="16">Williams 82</strain>
    </source>
</reference>
<dbReference type="GO" id="GO:0008237">
    <property type="term" value="F:metallopeptidase activity"/>
    <property type="evidence" value="ECO:0007669"/>
    <property type="project" value="UniProtKB-KW"/>
</dbReference>
<evidence type="ECO:0000256" key="6">
    <source>
        <dbReference type="ARBA" id="ARBA00022670"/>
    </source>
</evidence>
<feature type="domain" description="Peptidase M24" evidence="12">
    <location>
        <begin position="412"/>
        <end position="512"/>
    </location>
</feature>
<dbReference type="Gene3D" id="3.40.350.10">
    <property type="entry name" value="Creatinase/prolidase N-terminal domain"/>
    <property type="match status" value="2"/>
</dbReference>
<dbReference type="PaxDb" id="3847-GLYMA14G17280.1"/>
<dbReference type="GO" id="GO:0046872">
    <property type="term" value="F:metal ion binding"/>
    <property type="evidence" value="ECO:0007669"/>
    <property type="project" value="UniProtKB-KW"/>
</dbReference>
<dbReference type="GO" id="GO:0004177">
    <property type="term" value="F:aminopeptidase activity"/>
    <property type="evidence" value="ECO:0007669"/>
    <property type="project" value="UniProtKB-KW"/>
</dbReference>
<keyword evidence="17" id="KW-1185">Reference proteome</keyword>
<evidence type="ECO:0000256" key="5">
    <source>
        <dbReference type="ARBA" id="ARBA00022438"/>
    </source>
</evidence>
<dbReference type="Gene3D" id="3.90.230.10">
    <property type="entry name" value="Creatinase/methionine aminopeptidase superfamily"/>
    <property type="match status" value="2"/>
</dbReference>
<evidence type="ECO:0000259" key="13">
    <source>
        <dbReference type="Pfam" id="PF01321"/>
    </source>
</evidence>
<comment type="similarity">
    <text evidence="3 11">Belongs to the peptidase M24B family.</text>
</comment>
<evidence type="ECO:0000256" key="9">
    <source>
        <dbReference type="ARBA" id="ARBA00023049"/>
    </source>
</evidence>
<keyword evidence="5" id="KW-0031">Aminopeptidase</keyword>
<dbReference type="Pfam" id="PF16189">
    <property type="entry name" value="Creatinase_N_2"/>
    <property type="match status" value="1"/>
</dbReference>
<reference evidence="15" key="3">
    <citation type="submission" date="2018-07" db="EMBL/GenBank/DDBJ databases">
        <title>WGS assembly of Glycine max.</title>
        <authorList>
            <person name="Schmutz J."/>
            <person name="Cannon S."/>
            <person name="Schlueter J."/>
            <person name="Ma J."/>
            <person name="Mitros T."/>
            <person name="Nelson W."/>
            <person name="Hyten D."/>
            <person name="Song Q."/>
            <person name="Thelen J."/>
            <person name="Cheng J."/>
            <person name="Xu D."/>
            <person name="Hellsten U."/>
            <person name="May G."/>
            <person name="Yu Y."/>
            <person name="Sakurai T."/>
            <person name="Umezawa T."/>
            <person name="Bhattacharyya M."/>
            <person name="Sandhu D."/>
            <person name="Valliyodan B."/>
            <person name="Lindquist E."/>
            <person name="Peto M."/>
            <person name="Grant D."/>
            <person name="Shu S."/>
            <person name="Goodstein D."/>
            <person name="Barry K."/>
            <person name="Futrell-Griggs M."/>
            <person name="Abernathy B."/>
            <person name="Du J."/>
            <person name="Tian Z."/>
            <person name="Zhu L."/>
            <person name="Gill N."/>
            <person name="Joshi T."/>
            <person name="Libault M."/>
            <person name="Sethuraman A."/>
            <person name="Zhang X."/>
            <person name="Shinozaki K."/>
            <person name="Nguyen H."/>
            <person name="Wing R."/>
            <person name="Cregan P."/>
            <person name="Specht J."/>
            <person name="Grimwood J."/>
            <person name="Rokhsar D."/>
            <person name="Stacey G."/>
            <person name="Shoemaker R."/>
            <person name="Jackson S."/>
        </authorList>
    </citation>
    <scope>NUCLEOTIDE SEQUENCE</scope>
    <source>
        <tissue evidence="15">Callus</tissue>
    </source>
</reference>
<dbReference type="InterPro" id="IPR050422">
    <property type="entry name" value="X-Pro_aminopeptidase_P"/>
</dbReference>
<keyword evidence="6" id="KW-0645">Protease</keyword>
<feature type="domain" description="Creatinase N-terminal" evidence="13">
    <location>
        <begin position="7"/>
        <end position="138"/>
    </location>
</feature>
<evidence type="ECO:0000256" key="10">
    <source>
        <dbReference type="ARBA" id="ARBA00023211"/>
    </source>
</evidence>
<dbReference type="FunFam" id="3.90.230.10:FF:000007">
    <property type="entry name" value="Xaa-Pro aminopeptidase P"/>
    <property type="match status" value="1"/>
</dbReference>
<keyword evidence="8" id="KW-0378">Hydrolase</keyword>
<evidence type="ECO:0000256" key="1">
    <source>
        <dbReference type="ARBA" id="ARBA00001424"/>
    </source>
</evidence>
<evidence type="ECO:0000313" key="16">
    <source>
        <dbReference type="EnsemblPlants" id="KRH76856"/>
    </source>
</evidence>
<dbReference type="Pfam" id="PF01321">
    <property type="entry name" value="Creatinase_N"/>
    <property type="match status" value="1"/>
</dbReference>
<evidence type="ECO:0000259" key="12">
    <source>
        <dbReference type="Pfam" id="PF00557"/>
    </source>
</evidence>
<dbReference type="Gramene" id="KRH76856">
    <property type="protein sequence ID" value="KRH76856"/>
    <property type="gene ID" value="GLYMA_01G177700"/>
</dbReference>
<comment type="catalytic activity">
    <reaction evidence="1">
        <text>Release of any N-terminal amino acid, including proline, that is linked to proline, even from a dipeptide or tripeptide.</text>
        <dbReference type="EC" id="3.4.11.9"/>
    </reaction>
</comment>
<evidence type="ECO:0000259" key="14">
    <source>
        <dbReference type="Pfam" id="PF16188"/>
    </source>
</evidence>
<dbReference type="SUPFAM" id="SSF55920">
    <property type="entry name" value="Creatinase/aminopeptidase"/>
    <property type="match status" value="1"/>
</dbReference>
<comment type="cofactor">
    <cofactor evidence="2">
        <name>Mn(2+)</name>
        <dbReference type="ChEBI" id="CHEBI:29035"/>
    </cofactor>
</comment>
<dbReference type="InterPro" id="IPR036005">
    <property type="entry name" value="Creatinase/aminopeptidase-like"/>
</dbReference>
<feature type="domain" description="Peptidase M24 C-terminal" evidence="14">
    <location>
        <begin position="523"/>
        <end position="583"/>
    </location>
</feature>
<reference evidence="15 16" key="1">
    <citation type="journal article" date="2010" name="Nature">
        <title>Genome sequence of the palaeopolyploid soybean.</title>
        <authorList>
            <person name="Schmutz J."/>
            <person name="Cannon S.B."/>
            <person name="Schlueter J."/>
            <person name="Ma J."/>
            <person name="Mitros T."/>
            <person name="Nelson W."/>
            <person name="Hyten D.L."/>
            <person name="Song Q."/>
            <person name="Thelen J.J."/>
            <person name="Cheng J."/>
            <person name="Xu D."/>
            <person name="Hellsten U."/>
            <person name="May G.D."/>
            <person name="Yu Y."/>
            <person name="Sakurai T."/>
            <person name="Umezawa T."/>
            <person name="Bhattacharyya M.K."/>
            <person name="Sandhu D."/>
            <person name="Valliyodan B."/>
            <person name="Lindquist E."/>
            <person name="Peto M."/>
            <person name="Grant D."/>
            <person name="Shu S."/>
            <person name="Goodstein D."/>
            <person name="Barry K."/>
            <person name="Futrell-Griggs M."/>
            <person name="Abernathy B."/>
            <person name="Du J."/>
            <person name="Tian Z."/>
            <person name="Zhu L."/>
            <person name="Gill N."/>
            <person name="Joshi T."/>
            <person name="Libault M."/>
            <person name="Sethuraman A."/>
            <person name="Zhang X.-C."/>
            <person name="Shinozaki K."/>
            <person name="Nguyen H.T."/>
            <person name="Wing R.A."/>
            <person name="Cregan P."/>
            <person name="Specht J."/>
            <person name="Grimwood J."/>
            <person name="Rokhsar D."/>
            <person name="Stacey G."/>
            <person name="Shoemaker R.C."/>
            <person name="Jackson S.A."/>
        </authorList>
    </citation>
    <scope>NUCLEOTIDE SEQUENCE [LARGE SCALE GENOMIC DNA]</scope>
    <source>
        <strain evidence="16">cv. Williams 82</strain>
        <tissue evidence="15">Callus</tissue>
    </source>
</reference>
<dbReference type="EnsemblPlants" id="KRH76856">
    <property type="protein sequence ID" value="KRH76856"/>
    <property type="gene ID" value="GLYMA_01G177700"/>
</dbReference>
<dbReference type="InterPro" id="IPR029149">
    <property type="entry name" value="Creatin/AminoP/Spt16_N"/>
</dbReference>
<dbReference type="InterPro" id="IPR000994">
    <property type="entry name" value="Pept_M24"/>
</dbReference>
<dbReference type="PROSITE" id="PS00491">
    <property type="entry name" value="PROLINE_PEPTIDASE"/>
    <property type="match status" value="1"/>
</dbReference>
<evidence type="ECO:0000313" key="17">
    <source>
        <dbReference type="Proteomes" id="UP000008827"/>
    </source>
</evidence>
<name>A0A0R0LJ28_SOYBN</name>
<dbReference type="InterPro" id="IPR000587">
    <property type="entry name" value="Creatinase_N"/>
</dbReference>
<evidence type="ECO:0000256" key="8">
    <source>
        <dbReference type="ARBA" id="ARBA00022801"/>
    </source>
</evidence>
<evidence type="ECO:0000256" key="7">
    <source>
        <dbReference type="ARBA" id="ARBA00022723"/>
    </source>
</evidence>
<dbReference type="GO" id="GO:0005737">
    <property type="term" value="C:cytoplasm"/>
    <property type="evidence" value="ECO:0007669"/>
    <property type="project" value="UniProtKB-ARBA"/>
</dbReference>
<dbReference type="EMBL" id="CM000834">
    <property type="protein sequence ID" value="KRH76856.1"/>
    <property type="molecule type" value="Genomic_DNA"/>
</dbReference>
<dbReference type="InterPro" id="IPR001131">
    <property type="entry name" value="Peptidase_M24B_aminopep-P_CS"/>
</dbReference>
<proteinExistence type="inferred from homology"/>
<accession>A0A0R0LJ28</accession>
<protein>
    <recommendedName>
        <fullName evidence="4">Xaa-Pro aminopeptidase</fullName>
        <ecNumber evidence="4">3.4.11.9</ecNumber>
    </recommendedName>
</protein>
<keyword evidence="10" id="KW-0464">Manganese</keyword>